<dbReference type="InterPro" id="IPR020084">
    <property type="entry name" value="NUDIX_hydrolase_CS"/>
</dbReference>
<reference evidence="3" key="1">
    <citation type="submission" date="2018-05" db="EMBL/GenBank/DDBJ databases">
        <authorList>
            <person name="Lanie J.A."/>
            <person name="Ng W.-L."/>
            <person name="Kazmierczak K.M."/>
            <person name="Andrzejewski T.M."/>
            <person name="Davidsen T.M."/>
            <person name="Wayne K.J."/>
            <person name="Tettelin H."/>
            <person name="Glass J.I."/>
            <person name="Rusch D."/>
            <person name="Podicherti R."/>
            <person name="Tsui H.-C.T."/>
            <person name="Winkler M.E."/>
        </authorList>
    </citation>
    <scope>NUCLEOTIDE SEQUENCE</scope>
</reference>
<name>A0A383DKZ5_9ZZZZ</name>
<protein>
    <recommendedName>
        <fullName evidence="2">Nudix hydrolase domain-containing protein</fullName>
    </recommendedName>
</protein>
<dbReference type="PRINTS" id="PR00502">
    <property type="entry name" value="NUDIXFAMILY"/>
</dbReference>
<dbReference type="InterPro" id="IPR000086">
    <property type="entry name" value="NUDIX_hydrolase_dom"/>
</dbReference>
<gene>
    <name evidence="3" type="ORF">METZ01_LOCUS497814</name>
</gene>
<dbReference type="Pfam" id="PF00293">
    <property type="entry name" value="NUDIX"/>
    <property type="match status" value="1"/>
</dbReference>
<sequence>MSDSTIDRPNDGPKPDDLQVQVAVDVALFTIVDDQLSVVLVERGIPPFKGSWALPGGFVLPEETLERAALRELEEETGVKDQPGHLEQLETYGNPDRDPRSRVVTIAYWAIMAGLDNLQGGGDAKRAELVSVAKIEDREVKLAFDHEKIVYDAVKRVQSKLEYTTLATK</sequence>
<dbReference type="Gene3D" id="3.90.79.10">
    <property type="entry name" value="Nucleoside Triphosphate Pyrophosphohydrolase"/>
    <property type="match status" value="1"/>
</dbReference>
<keyword evidence="1" id="KW-0378">Hydrolase</keyword>
<evidence type="ECO:0000256" key="1">
    <source>
        <dbReference type="ARBA" id="ARBA00022801"/>
    </source>
</evidence>
<dbReference type="AlphaFoldDB" id="A0A383DKZ5"/>
<dbReference type="PROSITE" id="PS51462">
    <property type="entry name" value="NUDIX"/>
    <property type="match status" value="1"/>
</dbReference>
<dbReference type="GO" id="GO:0016787">
    <property type="term" value="F:hydrolase activity"/>
    <property type="evidence" value="ECO:0007669"/>
    <property type="project" value="UniProtKB-KW"/>
</dbReference>
<dbReference type="EMBL" id="UINC01218085">
    <property type="protein sequence ID" value="SVE44960.1"/>
    <property type="molecule type" value="Genomic_DNA"/>
</dbReference>
<evidence type="ECO:0000259" key="2">
    <source>
        <dbReference type="PROSITE" id="PS51462"/>
    </source>
</evidence>
<feature type="domain" description="Nudix hydrolase" evidence="2">
    <location>
        <begin position="19"/>
        <end position="156"/>
    </location>
</feature>
<dbReference type="InterPro" id="IPR015797">
    <property type="entry name" value="NUDIX_hydrolase-like_dom_sf"/>
</dbReference>
<dbReference type="PANTHER" id="PTHR43736">
    <property type="entry name" value="ADP-RIBOSE PYROPHOSPHATASE"/>
    <property type="match status" value="1"/>
</dbReference>
<dbReference type="CDD" id="cd18873">
    <property type="entry name" value="NUDIX_NadM_like"/>
    <property type="match status" value="1"/>
</dbReference>
<dbReference type="PROSITE" id="PS00893">
    <property type="entry name" value="NUDIX_BOX"/>
    <property type="match status" value="1"/>
</dbReference>
<evidence type="ECO:0000313" key="3">
    <source>
        <dbReference type="EMBL" id="SVE44960.1"/>
    </source>
</evidence>
<dbReference type="PANTHER" id="PTHR43736:SF4">
    <property type="entry name" value="SLR1690 PROTEIN"/>
    <property type="match status" value="1"/>
</dbReference>
<dbReference type="InterPro" id="IPR020476">
    <property type="entry name" value="Nudix_hydrolase"/>
</dbReference>
<organism evidence="3">
    <name type="scientific">marine metagenome</name>
    <dbReference type="NCBI Taxonomy" id="408172"/>
    <lineage>
        <taxon>unclassified sequences</taxon>
        <taxon>metagenomes</taxon>
        <taxon>ecological metagenomes</taxon>
    </lineage>
</organism>
<accession>A0A383DKZ5</accession>
<feature type="non-terminal residue" evidence="3">
    <location>
        <position position="169"/>
    </location>
</feature>
<dbReference type="SUPFAM" id="SSF55811">
    <property type="entry name" value="Nudix"/>
    <property type="match status" value="1"/>
</dbReference>
<proteinExistence type="predicted"/>